<comment type="caution">
    <text evidence="4">The sequence shown here is derived from an EMBL/GenBank/DDBJ whole genome shotgun (WGS) entry which is preliminary data.</text>
</comment>
<dbReference type="EMBL" id="JAMSHJ010000004">
    <property type="protein sequence ID" value="KAI5417712.1"/>
    <property type="molecule type" value="Genomic_DNA"/>
</dbReference>
<name>A0A9D5AMK8_PEA</name>
<evidence type="ECO:0000256" key="1">
    <source>
        <dbReference type="ARBA" id="ARBA00009861"/>
    </source>
</evidence>
<evidence type="ECO:0008006" key="6">
    <source>
        <dbReference type="Google" id="ProtNLM"/>
    </source>
</evidence>
<dbReference type="InterPro" id="IPR050317">
    <property type="entry name" value="Plant_Fungal_Acyltransferase"/>
</dbReference>
<keyword evidence="2" id="KW-0808">Transferase</keyword>
<evidence type="ECO:0000256" key="3">
    <source>
        <dbReference type="ARBA" id="ARBA00023315"/>
    </source>
</evidence>
<gene>
    <name evidence="4" type="ORF">KIW84_042360</name>
</gene>
<keyword evidence="3" id="KW-0012">Acyltransferase</keyword>
<evidence type="ECO:0000313" key="4">
    <source>
        <dbReference type="EMBL" id="KAI5417712.1"/>
    </source>
</evidence>
<dbReference type="InterPro" id="IPR023213">
    <property type="entry name" value="CAT-like_dom_sf"/>
</dbReference>
<dbReference type="AlphaFoldDB" id="A0A9D5AMK8"/>
<dbReference type="Proteomes" id="UP001058974">
    <property type="component" value="Chromosome 4"/>
</dbReference>
<dbReference type="Pfam" id="PF02458">
    <property type="entry name" value="Transferase"/>
    <property type="match status" value="1"/>
</dbReference>
<accession>A0A9D5AMK8</accession>
<protein>
    <recommendedName>
        <fullName evidence="6">Transferase</fullName>
    </recommendedName>
</protein>
<dbReference type="FunFam" id="3.30.559.10:FF:000008">
    <property type="entry name" value="Tryptamine hydroxycinnamoyl transferase"/>
    <property type="match status" value="1"/>
</dbReference>
<evidence type="ECO:0000313" key="5">
    <source>
        <dbReference type="Proteomes" id="UP001058974"/>
    </source>
</evidence>
<dbReference type="PANTHER" id="PTHR31642:SF324">
    <property type="entry name" value="SPERMIDINE HYDROXYCINNAMOYL TRANSFERASE"/>
    <property type="match status" value="1"/>
</dbReference>
<dbReference type="GO" id="GO:0016747">
    <property type="term" value="F:acyltransferase activity, transferring groups other than amino-acyl groups"/>
    <property type="evidence" value="ECO:0007669"/>
    <property type="project" value="TreeGrafter"/>
</dbReference>
<proteinExistence type="inferred from homology"/>
<sequence length="465" mass="53034">MSSSSSMTLKGDYMVRPKEPTWHGCLPLFEWSLTGMISHTPIIYFYHPPPNWLISPTKIATTLKDSLSKILVQFYPLAGRLQNKGNGRFDLECNAMGVQFIEAETSSTLSDLGDFSPSSNNYCHYLFPHIDYTLPMQELPLLIVQLTKFKCGGISISLLISHIVADGQSVTHFISEWAQVARGEPLKRIPYLDRNILRGGEPCSNINDWEFEQLPRLLKNLDNSFEERKEKTTNAIIKVSKNQLEKLRKTANESWNKPSNDRGYSIYETITGHIWRSACKARGHENNQPTAIGVCVDWRSRVKPSLPKESFGNAILDVLATSLAGDLMSKPLGYASSRIREAIEKVNDEYVRSGVEYFKKQYDLTKFQDIHCIQSDDHMPFYRNPNLIVVSWLKLPIYGIDFGWGKEIYMGPGFHEELEGDSLILPSSHDDGSLLIFMCLQEVHMDAFKRHFYEGAEFEFLKGRL</sequence>
<dbReference type="Gramene" id="Psat04G0236000-T1">
    <property type="protein sequence ID" value="KAI5417712.1"/>
    <property type="gene ID" value="KIW84_042360"/>
</dbReference>
<dbReference type="Gene3D" id="3.30.559.10">
    <property type="entry name" value="Chloramphenicol acetyltransferase-like domain"/>
    <property type="match status" value="2"/>
</dbReference>
<comment type="similarity">
    <text evidence="1">Belongs to the plant acyltransferase family.</text>
</comment>
<dbReference type="PANTHER" id="PTHR31642">
    <property type="entry name" value="TRICHOTHECENE 3-O-ACETYLTRANSFERASE"/>
    <property type="match status" value="1"/>
</dbReference>
<dbReference type="OrthoDB" id="671439at2759"/>
<keyword evidence="5" id="KW-1185">Reference proteome</keyword>
<evidence type="ECO:0000256" key="2">
    <source>
        <dbReference type="ARBA" id="ARBA00022679"/>
    </source>
</evidence>
<reference evidence="4 5" key="1">
    <citation type="journal article" date="2022" name="Nat. Genet.">
        <title>Improved pea reference genome and pan-genome highlight genomic features and evolutionary characteristics.</title>
        <authorList>
            <person name="Yang T."/>
            <person name="Liu R."/>
            <person name="Luo Y."/>
            <person name="Hu S."/>
            <person name="Wang D."/>
            <person name="Wang C."/>
            <person name="Pandey M.K."/>
            <person name="Ge S."/>
            <person name="Xu Q."/>
            <person name="Li N."/>
            <person name="Li G."/>
            <person name="Huang Y."/>
            <person name="Saxena R.K."/>
            <person name="Ji Y."/>
            <person name="Li M."/>
            <person name="Yan X."/>
            <person name="He Y."/>
            <person name="Liu Y."/>
            <person name="Wang X."/>
            <person name="Xiang C."/>
            <person name="Varshney R.K."/>
            <person name="Ding H."/>
            <person name="Gao S."/>
            <person name="Zong X."/>
        </authorList>
    </citation>
    <scope>NUCLEOTIDE SEQUENCE [LARGE SCALE GENOMIC DNA]</scope>
    <source>
        <strain evidence="4 5">cv. Zhongwan 6</strain>
    </source>
</reference>
<organism evidence="4 5">
    <name type="scientific">Pisum sativum</name>
    <name type="common">Garden pea</name>
    <name type="synonym">Lathyrus oleraceus</name>
    <dbReference type="NCBI Taxonomy" id="3888"/>
    <lineage>
        <taxon>Eukaryota</taxon>
        <taxon>Viridiplantae</taxon>
        <taxon>Streptophyta</taxon>
        <taxon>Embryophyta</taxon>
        <taxon>Tracheophyta</taxon>
        <taxon>Spermatophyta</taxon>
        <taxon>Magnoliopsida</taxon>
        <taxon>eudicotyledons</taxon>
        <taxon>Gunneridae</taxon>
        <taxon>Pentapetalae</taxon>
        <taxon>rosids</taxon>
        <taxon>fabids</taxon>
        <taxon>Fabales</taxon>
        <taxon>Fabaceae</taxon>
        <taxon>Papilionoideae</taxon>
        <taxon>50 kb inversion clade</taxon>
        <taxon>NPAAA clade</taxon>
        <taxon>Hologalegina</taxon>
        <taxon>IRL clade</taxon>
        <taxon>Fabeae</taxon>
        <taxon>Lathyrus</taxon>
    </lineage>
</organism>